<keyword evidence="1" id="KW-0732">Signal</keyword>
<name>A0A3B0B015_9BACL</name>
<feature type="chain" id="PRO_5017403821" evidence="1">
    <location>
        <begin position="23"/>
        <end position="373"/>
    </location>
</feature>
<dbReference type="Proteomes" id="UP000282311">
    <property type="component" value="Unassembled WGS sequence"/>
</dbReference>
<dbReference type="RefSeq" id="WP_120751240.1">
    <property type="nucleotide sequence ID" value="NZ_RBAH01000034.1"/>
</dbReference>
<organism evidence="3 4">
    <name type="scientific">Paenibacillus ginsengarvi</name>
    <dbReference type="NCBI Taxonomy" id="400777"/>
    <lineage>
        <taxon>Bacteria</taxon>
        <taxon>Bacillati</taxon>
        <taxon>Bacillota</taxon>
        <taxon>Bacilli</taxon>
        <taxon>Bacillales</taxon>
        <taxon>Paenibacillaceae</taxon>
        <taxon>Paenibacillus</taxon>
    </lineage>
</organism>
<evidence type="ECO:0000313" key="4">
    <source>
        <dbReference type="Proteomes" id="UP000282311"/>
    </source>
</evidence>
<comment type="caution">
    <text evidence="3">The sequence shown here is derived from an EMBL/GenBank/DDBJ whole genome shotgun (WGS) entry which is preliminary data.</text>
</comment>
<proteinExistence type="predicted"/>
<dbReference type="EMBL" id="RBAH01000034">
    <property type="protein sequence ID" value="RKN66113.1"/>
    <property type="molecule type" value="Genomic_DNA"/>
</dbReference>
<dbReference type="InterPro" id="IPR012854">
    <property type="entry name" value="Cu_amine_oxidase-like_N"/>
</dbReference>
<protein>
    <submittedName>
        <fullName evidence="3">DUF3221 domain-containing protein</fullName>
    </submittedName>
</protein>
<accession>A0A3B0B015</accession>
<gene>
    <name evidence="3" type="ORF">D7M11_31415</name>
</gene>
<evidence type="ECO:0000256" key="1">
    <source>
        <dbReference type="SAM" id="SignalP"/>
    </source>
</evidence>
<reference evidence="3 4" key="1">
    <citation type="journal article" date="2007" name="Int. J. Syst. Evol. Microbiol.">
        <title>Paenibacillus ginsengarvi sp. nov., isolated from soil from ginseng cultivation.</title>
        <authorList>
            <person name="Yoon M.H."/>
            <person name="Ten L.N."/>
            <person name="Im W.T."/>
        </authorList>
    </citation>
    <scope>NUCLEOTIDE SEQUENCE [LARGE SCALE GENOMIC DNA]</scope>
    <source>
        <strain evidence="3 4">KCTC 13059</strain>
    </source>
</reference>
<keyword evidence="4" id="KW-1185">Reference proteome</keyword>
<dbReference type="InterPro" id="IPR036582">
    <property type="entry name" value="Mao_N_sf"/>
</dbReference>
<feature type="signal peptide" evidence="1">
    <location>
        <begin position="1"/>
        <end position="22"/>
    </location>
</feature>
<sequence length="373" mass="42260">MKRFVLGLVCGVMLAIGTAAYASDTVQAVLFPAKFVINGQVRSLDGEYTALNVDGHAYVPVRFIAEQMGATVGFLASDTNTIYINYPDYTYIKGNIKIGATKQDAIRLLGDRYKEVEIGGPVAGPDVVKAWRYDTGVRDGYRVQAVRQKIETWIDPEGLRDGLIRLQLLLLWNEEGLERYYLAYADQDGTIRYEVDDDGLKLVQDKLLAAREELELSQQIKLIYAGEQKNELYIIYKAREHLERRWTDQEADRLRRALYEEAGLNPLIPFPLKLEQFYLRPQADVAGVITKLDENEHRVLIVDETRKNGNSDQPYAMWVGLSEEAAIVEAGTTEPLAFHDLHVGQKARAWYDIGIVELSYPGQTKALKIEIER</sequence>
<dbReference type="Pfam" id="PF11518">
    <property type="entry name" value="DUF3221"/>
    <property type="match status" value="1"/>
</dbReference>
<dbReference type="InterPro" id="IPR021598">
    <property type="entry name" value="DUF3221"/>
</dbReference>
<dbReference type="Pfam" id="PF07833">
    <property type="entry name" value="Cu_amine_oxidN1"/>
    <property type="match status" value="1"/>
</dbReference>
<evidence type="ECO:0000259" key="2">
    <source>
        <dbReference type="Pfam" id="PF07833"/>
    </source>
</evidence>
<dbReference type="SUPFAM" id="SSF55383">
    <property type="entry name" value="Copper amine oxidase, domain N"/>
    <property type="match status" value="1"/>
</dbReference>
<dbReference type="OrthoDB" id="2679107at2"/>
<dbReference type="AlphaFoldDB" id="A0A3B0B015"/>
<evidence type="ECO:0000313" key="3">
    <source>
        <dbReference type="EMBL" id="RKN66113.1"/>
    </source>
</evidence>
<feature type="domain" description="Copper amine oxidase-like N-terminal" evidence="2">
    <location>
        <begin position="19"/>
        <end position="83"/>
    </location>
</feature>